<dbReference type="Pfam" id="PF04548">
    <property type="entry name" value="AIG1"/>
    <property type="match status" value="1"/>
</dbReference>
<sequence>MPARVMGPTGSGKSTFINNVLGQERFKVGVGMASETSMVEDELIEIDGQLIRLVDTPGFDDTTLTDTQVLEMIVTWMGVQYKQKRKFAGILYLRDITEYKMKGSDITNLRMFRALCGTSGLDNVIVVTTKWNTMTENRQLAEYREEQLLSDYLKPMLKSGAEYARDHGTAKSSRTIIRKVLKKNQAFFLDLQREIIDEGKRLNEIEAGKVLQEQLLKAEQKYKENLQALSQELKHEHSKEMREALEDERRKTAKALKEAKAAQGQLNEEYSKKFEEQEKQFRQLMENLRQDYEKKMETASADEKEKLRKKQAELEKALETADHGDNSPMWNMVSFISFMSVRPRFFAAIPSLLPASAG</sequence>
<dbReference type="SUPFAM" id="SSF52540">
    <property type="entry name" value="P-loop containing nucleoside triphosphate hydrolases"/>
    <property type="match status" value="1"/>
</dbReference>
<organism evidence="5 6">
    <name type="scientific">Thelonectria olida</name>
    <dbReference type="NCBI Taxonomy" id="1576542"/>
    <lineage>
        <taxon>Eukaryota</taxon>
        <taxon>Fungi</taxon>
        <taxon>Dikarya</taxon>
        <taxon>Ascomycota</taxon>
        <taxon>Pezizomycotina</taxon>
        <taxon>Sordariomycetes</taxon>
        <taxon>Hypocreomycetidae</taxon>
        <taxon>Hypocreales</taxon>
        <taxon>Nectriaceae</taxon>
        <taxon>Thelonectria</taxon>
    </lineage>
</organism>
<keyword evidence="1" id="KW-0547">Nucleotide-binding</keyword>
<keyword evidence="6" id="KW-1185">Reference proteome</keyword>
<dbReference type="Gene3D" id="3.40.50.300">
    <property type="entry name" value="P-loop containing nucleotide triphosphate hydrolases"/>
    <property type="match status" value="1"/>
</dbReference>
<name>A0A9P8W0H7_9HYPO</name>
<feature type="domain" description="AIG1-type G" evidence="4">
    <location>
        <begin position="5"/>
        <end position="146"/>
    </location>
</feature>
<gene>
    <name evidence="5" type="ORF">B0T10DRAFT_407194</name>
</gene>
<dbReference type="EMBL" id="JAGPYM010000015">
    <property type="protein sequence ID" value="KAH6886982.1"/>
    <property type="molecule type" value="Genomic_DNA"/>
</dbReference>
<keyword evidence="5" id="KW-0378">Hydrolase</keyword>
<accession>A0A9P8W0H7</accession>
<evidence type="ECO:0000256" key="2">
    <source>
        <dbReference type="ARBA" id="ARBA00023134"/>
    </source>
</evidence>
<dbReference type="PANTHER" id="PTHR10903">
    <property type="entry name" value="GTPASE, IMAP FAMILY MEMBER-RELATED"/>
    <property type="match status" value="1"/>
</dbReference>
<evidence type="ECO:0000313" key="5">
    <source>
        <dbReference type="EMBL" id="KAH6886982.1"/>
    </source>
</evidence>
<evidence type="ECO:0000259" key="4">
    <source>
        <dbReference type="Pfam" id="PF04548"/>
    </source>
</evidence>
<dbReference type="InterPro" id="IPR027417">
    <property type="entry name" value="P-loop_NTPase"/>
</dbReference>
<dbReference type="CDD" id="cd00882">
    <property type="entry name" value="Ras_like_GTPase"/>
    <property type="match status" value="1"/>
</dbReference>
<evidence type="ECO:0000256" key="1">
    <source>
        <dbReference type="ARBA" id="ARBA00022741"/>
    </source>
</evidence>
<dbReference type="GO" id="GO:0016787">
    <property type="term" value="F:hydrolase activity"/>
    <property type="evidence" value="ECO:0007669"/>
    <property type="project" value="UniProtKB-KW"/>
</dbReference>
<protein>
    <submittedName>
        <fullName evidence="5">P-loop containing nucleoside triphosphate hydrolase protein</fullName>
    </submittedName>
</protein>
<evidence type="ECO:0000256" key="3">
    <source>
        <dbReference type="SAM" id="Coils"/>
    </source>
</evidence>
<evidence type="ECO:0000313" key="6">
    <source>
        <dbReference type="Proteomes" id="UP000777438"/>
    </source>
</evidence>
<feature type="coiled-coil region" evidence="3">
    <location>
        <begin position="212"/>
        <end position="324"/>
    </location>
</feature>
<dbReference type="PANTHER" id="PTHR10903:SF184">
    <property type="entry name" value="GTP-BINDING PROTEIN A"/>
    <property type="match status" value="1"/>
</dbReference>
<dbReference type="OrthoDB" id="8954335at2759"/>
<dbReference type="InterPro" id="IPR045058">
    <property type="entry name" value="GIMA/IAN/Toc"/>
</dbReference>
<proteinExistence type="predicted"/>
<keyword evidence="3" id="KW-0175">Coiled coil</keyword>
<dbReference type="AlphaFoldDB" id="A0A9P8W0H7"/>
<dbReference type="GO" id="GO:0005525">
    <property type="term" value="F:GTP binding"/>
    <property type="evidence" value="ECO:0007669"/>
    <property type="project" value="UniProtKB-KW"/>
</dbReference>
<keyword evidence="2" id="KW-0342">GTP-binding</keyword>
<reference evidence="5 6" key="1">
    <citation type="journal article" date="2021" name="Nat. Commun.">
        <title>Genetic determinants of endophytism in the Arabidopsis root mycobiome.</title>
        <authorList>
            <person name="Mesny F."/>
            <person name="Miyauchi S."/>
            <person name="Thiergart T."/>
            <person name="Pickel B."/>
            <person name="Atanasova L."/>
            <person name="Karlsson M."/>
            <person name="Huettel B."/>
            <person name="Barry K.W."/>
            <person name="Haridas S."/>
            <person name="Chen C."/>
            <person name="Bauer D."/>
            <person name="Andreopoulos W."/>
            <person name="Pangilinan J."/>
            <person name="LaButti K."/>
            <person name="Riley R."/>
            <person name="Lipzen A."/>
            <person name="Clum A."/>
            <person name="Drula E."/>
            <person name="Henrissat B."/>
            <person name="Kohler A."/>
            <person name="Grigoriev I.V."/>
            <person name="Martin F.M."/>
            <person name="Hacquard S."/>
        </authorList>
    </citation>
    <scope>NUCLEOTIDE SEQUENCE [LARGE SCALE GENOMIC DNA]</scope>
    <source>
        <strain evidence="5 6">MPI-CAGE-CH-0241</strain>
    </source>
</reference>
<dbReference type="Proteomes" id="UP000777438">
    <property type="component" value="Unassembled WGS sequence"/>
</dbReference>
<comment type="caution">
    <text evidence="5">The sequence shown here is derived from an EMBL/GenBank/DDBJ whole genome shotgun (WGS) entry which is preliminary data.</text>
</comment>
<dbReference type="InterPro" id="IPR006703">
    <property type="entry name" value="G_AIG1"/>
</dbReference>